<sequence>MKSIKILGLLILVVSLAVGGITNPVYAQNDPEILVKIAKRAQDQIQKQITDDTSLTLQELFQQGKNKVSSLETSISNNDITSAKEDFLSAMKIFSEVSRQLTTQNSQTQATNKSTVNPSNDLLRLYTYVNNLKNIAKNHNSQIDFTSLDGLFVTAKDQIQNNQYSQASETIHEIKQSIIEINAELREQASQKQLTRAQMFAQKYLKQIDRLIEHSQNTGTSKEIIEKLESARENLSIASNPSEVIKQVRNIMLLQQQFELTENKLLELRVMQIETTLNTLSDSEVDENTVMELKESLQEIRTSISKSDFEEANELLRSITVTLDQIQI</sequence>
<evidence type="ECO:0000313" key="2">
    <source>
        <dbReference type="Proteomes" id="UP000559653"/>
    </source>
</evidence>
<organism evidence="1 2">
    <name type="scientific">Candidatus Nitrosomaritimum aestuariumsis</name>
    <dbReference type="NCBI Taxonomy" id="3342354"/>
    <lineage>
        <taxon>Archaea</taxon>
        <taxon>Nitrososphaerota</taxon>
        <taxon>Nitrososphaeria</taxon>
        <taxon>Nitrosopumilales</taxon>
        <taxon>Nitrosopumilaceae</taxon>
        <taxon>Candidatus Nitrosomaritimum</taxon>
    </lineage>
</organism>
<dbReference type="Proteomes" id="UP000559653">
    <property type="component" value="Unassembled WGS sequence"/>
</dbReference>
<dbReference type="EMBL" id="JACEMZ010000003">
    <property type="protein sequence ID" value="MBA4451802.1"/>
    <property type="molecule type" value="Genomic_DNA"/>
</dbReference>
<reference evidence="1 2" key="1">
    <citation type="journal article" date="2020" name="Appl. Environ. Microbiol.">
        <title>Genomic Characteristics of a Novel Species of Ammonia-Oxidizing Archaea from the Jiulong River Estuary.</title>
        <authorList>
            <person name="Zou D."/>
            <person name="Wan R."/>
            <person name="Han L."/>
            <person name="Xu M.N."/>
            <person name="Liu Y."/>
            <person name="Liu H."/>
            <person name="Kao S.J."/>
            <person name="Li M."/>
        </authorList>
    </citation>
    <scope>NUCLEOTIDE SEQUENCE [LARGE SCALE GENOMIC DNA]</scope>
    <source>
        <strain evidence="1">W1bin1</strain>
    </source>
</reference>
<accession>A0AC60VWQ4</accession>
<evidence type="ECO:0000313" key="1">
    <source>
        <dbReference type="EMBL" id="MBA4451802.1"/>
    </source>
</evidence>
<comment type="caution">
    <text evidence="1">The sequence shown here is derived from an EMBL/GenBank/DDBJ whole genome shotgun (WGS) entry which is preliminary data.</text>
</comment>
<proteinExistence type="predicted"/>
<protein>
    <submittedName>
        <fullName evidence="1">Uncharacterized protein</fullName>
    </submittedName>
</protein>
<gene>
    <name evidence="1" type="ORF">H2B03_01300</name>
</gene>
<name>A0AC60VWQ4_9ARCH</name>